<keyword evidence="6" id="KW-1185">Reference proteome</keyword>
<dbReference type="AlphaFoldDB" id="A0AAD9QU85"/>
<keyword evidence="2" id="KW-0175">Coiled coil</keyword>
<protein>
    <submittedName>
        <fullName evidence="5">Scavenger receptor class A member 5</fullName>
    </submittedName>
</protein>
<proteinExistence type="predicted"/>
<feature type="region of interest" description="Disordered" evidence="3">
    <location>
        <begin position="256"/>
        <end position="275"/>
    </location>
</feature>
<evidence type="ECO:0000256" key="3">
    <source>
        <dbReference type="SAM" id="MobiDB-lite"/>
    </source>
</evidence>
<evidence type="ECO:0000256" key="2">
    <source>
        <dbReference type="SAM" id="Coils"/>
    </source>
</evidence>
<feature type="region of interest" description="Disordered" evidence="3">
    <location>
        <begin position="626"/>
        <end position="664"/>
    </location>
</feature>
<dbReference type="Pfam" id="PF01391">
    <property type="entry name" value="Collagen"/>
    <property type="match status" value="1"/>
</dbReference>
<evidence type="ECO:0000256" key="4">
    <source>
        <dbReference type="SAM" id="Phobius"/>
    </source>
</evidence>
<keyword evidence="4" id="KW-1133">Transmembrane helix</keyword>
<evidence type="ECO:0000313" key="5">
    <source>
        <dbReference type="EMBL" id="KAK2567598.1"/>
    </source>
</evidence>
<evidence type="ECO:0000256" key="1">
    <source>
        <dbReference type="ARBA" id="ARBA00022737"/>
    </source>
</evidence>
<accession>A0AAD9QU85</accession>
<keyword evidence="4" id="KW-0812">Transmembrane</keyword>
<feature type="transmembrane region" description="Helical" evidence="4">
    <location>
        <begin position="296"/>
        <end position="318"/>
    </location>
</feature>
<keyword evidence="1" id="KW-0677">Repeat</keyword>
<reference evidence="5" key="2">
    <citation type="journal article" date="2023" name="Science">
        <title>Genomic signatures of disease resistance in endangered staghorn corals.</title>
        <authorList>
            <person name="Vollmer S.V."/>
            <person name="Selwyn J.D."/>
            <person name="Despard B.A."/>
            <person name="Roesel C.L."/>
        </authorList>
    </citation>
    <scope>NUCLEOTIDE SEQUENCE</scope>
    <source>
        <strain evidence="5">K2</strain>
    </source>
</reference>
<keyword evidence="5" id="KW-0675">Receptor</keyword>
<feature type="transmembrane region" description="Helical" evidence="4">
    <location>
        <begin position="88"/>
        <end position="113"/>
    </location>
</feature>
<gene>
    <name evidence="5" type="ORF">P5673_008439</name>
</gene>
<dbReference type="PANTHER" id="PTHR37456">
    <property type="entry name" value="SI:CH211-266K2.1"/>
    <property type="match status" value="1"/>
</dbReference>
<organism evidence="5 6">
    <name type="scientific">Acropora cervicornis</name>
    <name type="common">Staghorn coral</name>
    <dbReference type="NCBI Taxonomy" id="6130"/>
    <lineage>
        <taxon>Eukaryota</taxon>
        <taxon>Metazoa</taxon>
        <taxon>Cnidaria</taxon>
        <taxon>Anthozoa</taxon>
        <taxon>Hexacorallia</taxon>
        <taxon>Scleractinia</taxon>
        <taxon>Astrocoeniina</taxon>
        <taxon>Acroporidae</taxon>
        <taxon>Acropora</taxon>
    </lineage>
</organism>
<feature type="coiled-coil region" evidence="2">
    <location>
        <begin position="515"/>
        <end position="599"/>
    </location>
</feature>
<dbReference type="EMBL" id="JARQWQ010000014">
    <property type="protein sequence ID" value="KAK2567598.1"/>
    <property type="molecule type" value="Genomic_DNA"/>
</dbReference>
<dbReference type="Proteomes" id="UP001249851">
    <property type="component" value="Unassembled WGS sequence"/>
</dbReference>
<dbReference type="InterPro" id="IPR050938">
    <property type="entry name" value="Collagen_Structural_Proteins"/>
</dbReference>
<reference evidence="5" key="1">
    <citation type="journal article" date="2023" name="G3 (Bethesda)">
        <title>Whole genome assembly and annotation of the endangered Caribbean coral Acropora cervicornis.</title>
        <authorList>
            <person name="Selwyn J.D."/>
            <person name="Vollmer S.V."/>
        </authorList>
    </citation>
    <scope>NUCLEOTIDE SEQUENCE</scope>
    <source>
        <strain evidence="5">K2</strain>
    </source>
</reference>
<sequence>MNTTAEQMIINPAFEDCNYEEKKASENCIYEDMSGSLASPTKREIIFREEIGQFFSIGDAPWNQQHTRERYAACGQADSRPRNGLNRALVVLVSLFCLLSSAAIVLCLLMLLGKINYQCNCTKDESGSRRLIREVFFRIPPPPCRTRFQRQLREEEGKTKYIPAMAFRQPIRIPAPRPIPRSIPPSGKLNLLVVNPAFQNWCQNGNERSEGGPFKPQVGIGQKVTQNFGHERRSKFVHPLALRDNTASSRQINAFGRPQKDTWDSPDEEQSVHGSHVNLTVSETNWRSKGRSRIRLLLMALICFVSLTSLALTVMMLLGKLGNRWCRKATVLSLTQEAPRSLANTEFLAKMKSLEENVTYLHQTLNTRTGELKQLEKSYRFLHSENEFFRTVLQELGANVTAYRLVADQTKKKLNDFQHKTNNAIFMWNNSFAMFLAQDNSLITAMTDLNRTLLQKLTDTDTRINKGDENLHTLVKELNGNMSAKFNDTAARLDKKTITLQTLLNELNSTMSLKLKEADTRLHNKDNNLQTMLNELNTTMSLKLSQLNFHLSIVGFLANNTKEDVNDLKNNTESLLASLQEKTDRLDQEDVNLRALLKETNNTLFVKVEDVSKMQGPVGPAGFNGSQGSLGPPGPQGFNGSEGIQGAIGPQGYNGSQGPTGLQGPKGAGDFSLCEYRTREETLAQTPVSSNFHNAPVQVNQAEPAGKRIVGVSCSTDIAQMYLVSSSVHPSTGVRFYHCQCKGHYGGGSSSATVKCIMNYWLCPLTT</sequence>
<comment type="caution">
    <text evidence="5">The sequence shown here is derived from an EMBL/GenBank/DDBJ whole genome shotgun (WGS) entry which is preliminary data.</text>
</comment>
<dbReference type="InterPro" id="IPR008160">
    <property type="entry name" value="Collagen"/>
</dbReference>
<keyword evidence="4" id="KW-0472">Membrane</keyword>
<name>A0AAD9QU85_ACRCE</name>
<evidence type="ECO:0000313" key="6">
    <source>
        <dbReference type="Proteomes" id="UP001249851"/>
    </source>
</evidence>
<dbReference type="PANTHER" id="PTHR37456:SF3">
    <property type="entry name" value="COLLAGEN ALPHA-1(XXV) CHAIN"/>
    <property type="match status" value="1"/>
</dbReference>